<feature type="signal peptide" evidence="1">
    <location>
        <begin position="1"/>
        <end position="30"/>
    </location>
</feature>
<organism evidence="3 4">
    <name type="scientific">Methylocystis borbori</name>
    <dbReference type="NCBI Taxonomy" id="3118750"/>
    <lineage>
        <taxon>Bacteria</taxon>
        <taxon>Pseudomonadati</taxon>
        <taxon>Pseudomonadota</taxon>
        <taxon>Alphaproteobacteria</taxon>
        <taxon>Hyphomicrobiales</taxon>
        <taxon>Methylocystaceae</taxon>
        <taxon>Methylocystis</taxon>
    </lineage>
</organism>
<proteinExistence type="predicted"/>
<name>A0ABU7XES3_9HYPH</name>
<dbReference type="Gene3D" id="1.20.1270.180">
    <property type="match status" value="1"/>
</dbReference>
<evidence type="ECO:0000259" key="2">
    <source>
        <dbReference type="Pfam" id="PF07007"/>
    </source>
</evidence>
<evidence type="ECO:0000313" key="4">
    <source>
        <dbReference type="Proteomes" id="UP001350748"/>
    </source>
</evidence>
<protein>
    <submittedName>
        <fullName evidence="3">Lysozyme inhibitor LprI family protein</fullName>
    </submittedName>
</protein>
<keyword evidence="1" id="KW-0732">Signal</keyword>
<dbReference type="Proteomes" id="UP001350748">
    <property type="component" value="Unassembled WGS sequence"/>
</dbReference>
<dbReference type="RefSeq" id="WP_332080632.1">
    <property type="nucleotide sequence ID" value="NZ_JAZHYN010000007.1"/>
</dbReference>
<reference evidence="3 4" key="1">
    <citation type="submission" date="2024-02" db="EMBL/GenBank/DDBJ databases">
        <authorList>
            <person name="Grouzdev D."/>
        </authorList>
    </citation>
    <scope>NUCLEOTIDE SEQUENCE [LARGE SCALE GENOMIC DNA]</scope>
    <source>
        <strain evidence="3 4">9N</strain>
    </source>
</reference>
<gene>
    <name evidence="3" type="ORF">V3H18_04070</name>
</gene>
<dbReference type="InterPro" id="IPR009739">
    <property type="entry name" value="LprI-like_N"/>
</dbReference>
<accession>A0ABU7XES3</accession>
<evidence type="ECO:0000256" key="1">
    <source>
        <dbReference type="SAM" id="SignalP"/>
    </source>
</evidence>
<feature type="chain" id="PRO_5047181365" evidence="1">
    <location>
        <begin position="31"/>
        <end position="207"/>
    </location>
</feature>
<keyword evidence="4" id="KW-1185">Reference proteome</keyword>
<dbReference type="EMBL" id="JAZHYN010000007">
    <property type="protein sequence ID" value="MEF3365705.1"/>
    <property type="molecule type" value="Genomic_DNA"/>
</dbReference>
<sequence>MIVGSEIVRRAAVCYCCAAILSGAAGPASAQEDEKATPKDRAAVATCLKLAVEADKKRQAQDTAAREAAVPPKEEKIDAAGWIAALAAKPARINRSSCIGVVSDPCQDVPDNGSTMGLAECARRELRVWEERLNAAYKAWMAKCGGASICAGRRKLERAWLAYRDELCARQEPSGTIAIIEGSECMKSATAEQAIWLEQQIADSNGG</sequence>
<evidence type="ECO:0000313" key="3">
    <source>
        <dbReference type="EMBL" id="MEF3365705.1"/>
    </source>
</evidence>
<feature type="domain" description="Lysozyme inhibitor LprI-like N-terminal" evidence="2">
    <location>
        <begin position="106"/>
        <end position="197"/>
    </location>
</feature>
<dbReference type="Pfam" id="PF07007">
    <property type="entry name" value="LprI"/>
    <property type="match status" value="1"/>
</dbReference>
<comment type="caution">
    <text evidence="3">The sequence shown here is derived from an EMBL/GenBank/DDBJ whole genome shotgun (WGS) entry which is preliminary data.</text>
</comment>